<accession>A0A9D5K9G5</accession>
<proteinExistence type="predicted"/>
<protein>
    <submittedName>
        <fullName evidence="1">Uncharacterized protein</fullName>
    </submittedName>
</protein>
<organism evidence="1 2">
    <name type="scientific">candidate division WOR-3 bacterium</name>
    <dbReference type="NCBI Taxonomy" id="2052148"/>
    <lineage>
        <taxon>Bacteria</taxon>
        <taxon>Bacteria division WOR-3</taxon>
    </lineage>
</organism>
<dbReference type="Proteomes" id="UP000630660">
    <property type="component" value="Unassembled WGS sequence"/>
</dbReference>
<reference evidence="1" key="1">
    <citation type="submission" date="2019-11" db="EMBL/GenBank/DDBJ databases">
        <title>Microbial mats filling the niche in hypersaline microbial mats.</title>
        <authorList>
            <person name="Wong H.L."/>
            <person name="Macleod F.I."/>
            <person name="White R.A. III"/>
            <person name="Burns B.P."/>
        </authorList>
    </citation>
    <scope>NUCLEOTIDE SEQUENCE</scope>
    <source>
        <strain evidence="1">Bin_327</strain>
    </source>
</reference>
<dbReference type="Gene3D" id="3.40.630.10">
    <property type="entry name" value="Zn peptidases"/>
    <property type="match status" value="1"/>
</dbReference>
<dbReference type="AlphaFoldDB" id="A0A9D5K9G5"/>
<gene>
    <name evidence="1" type="ORF">GF359_05235</name>
</gene>
<feature type="non-terminal residue" evidence="1">
    <location>
        <position position="145"/>
    </location>
</feature>
<evidence type="ECO:0000313" key="2">
    <source>
        <dbReference type="Proteomes" id="UP000630660"/>
    </source>
</evidence>
<sequence length="145" mass="15651">MISSVYMAVVSILFSVNIEFDQDIFVLMNRVDTDTILQTISDISGEQAVTIGGVPDSIPCRYAITEGAHKAARWLAEQLEAEGIQAEVVGFEVDPSSIGQELPIGTTAEELKTVFNPSISATKPYTMWNVVGTLPGDDSLEVLLT</sequence>
<dbReference type="EMBL" id="WJKJ01000167">
    <property type="protein sequence ID" value="MBD3364599.1"/>
    <property type="molecule type" value="Genomic_DNA"/>
</dbReference>
<evidence type="ECO:0000313" key="1">
    <source>
        <dbReference type="EMBL" id="MBD3364599.1"/>
    </source>
</evidence>
<comment type="caution">
    <text evidence="1">The sequence shown here is derived from an EMBL/GenBank/DDBJ whole genome shotgun (WGS) entry which is preliminary data.</text>
</comment>
<dbReference type="SUPFAM" id="SSF53187">
    <property type="entry name" value="Zn-dependent exopeptidases"/>
    <property type="match status" value="1"/>
</dbReference>
<name>A0A9D5K9G5_UNCW3</name>